<dbReference type="RefSeq" id="WP_084114509.1">
    <property type="nucleotide sequence ID" value="NZ_FQUE01000011.1"/>
</dbReference>
<evidence type="ECO:0000313" key="1">
    <source>
        <dbReference type="EMBL" id="SHF73166.1"/>
    </source>
</evidence>
<dbReference type="Proteomes" id="UP000183987">
    <property type="component" value="Unassembled WGS sequence"/>
</dbReference>
<dbReference type="STRING" id="366533.SAMN05444339_11136"/>
<accession>A0A1M5E1W2</accession>
<proteinExistence type="predicted"/>
<reference evidence="2" key="1">
    <citation type="submission" date="2016-11" db="EMBL/GenBank/DDBJ databases">
        <authorList>
            <person name="Varghese N."/>
            <person name="Submissions S."/>
        </authorList>
    </citation>
    <scope>NUCLEOTIDE SEQUENCE [LARGE SCALE GENOMIC DNA]</scope>
    <source>
        <strain evidence="2">DSM 29326</strain>
    </source>
</reference>
<dbReference type="AlphaFoldDB" id="A0A1M5E1W2"/>
<evidence type="ECO:0000313" key="2">
    <source>
        <dbReference type="Proteomes" id="UP000183987"/>
    </source>
</evidence>
<sequence length="97" mass="11156">MLSGLVEHVEEISKLENRFKSTQQMRLWRNDRKHGELPDLFNQNGVPIQMMFRAHDGKNYVRVVSNKVVDIRNFTLLIACCGSTFGSSWITVCLRGS</sequence>
<gene>
    <name evidence="1" type="ORF">SAMN05444339_11136</name>
</gene>
<protein>
    <submittedName>
        <fullName evidence="1">Uncharacterized protein</fullName>
    </submittedName>
</protein>
<name>A0A1M5E1W2_LOKAT</name>
<organism evidence="1 2">
    <name type="scientific">Loktanella atrilutea</name>
    <dbReference type="NCBI Taxonomy" id="366533"/>
    <lineage>
        <taxon>Bacteria</taxon>
        <taxon>Pseudomonadati</taxon>
        <taxon>Pseudomonadota</taxon>
        <taxon>Alphaproteobacteria</taxon>
        <taxon>Rhodobacterales</taxon>
        <taxon>Roseobacteraceae</taxon>
        <taxon>Loktanella</taxon>
    </lineage>
</organism>
<dbReference type="EMBL" id="FQUE01000011">
    <property type="protein sequence ID" value="SHF73166.1"/>
    <property type="molecule type" value="Genomic_DNA"/>
</dbReference>
<keyword evidence="2" id="KW-1185">Reference proteome</keyword>